<name>A0AB34J0Z5_PRYPA</name>
<organism evidence="1 2">
    <name type="scientific">Prymnesium parvum</name>
    <name type="common">Toxic golden alga</name>
    <dbReference type="NCBI Taxonomy" id="97485"/>
    <lineage>
        <taxon>Eukaryota</taxon>
        <taxon>Haptista</taxon>
        <taxon>Haptophyta</taxon>
        <taxon>Prymnesiophyceae</taxon>
        <taxon>Prymnesiales</taxon>
        <taxon>Prymnesiaceae</taxon>
        <taxon>Prymnesium</taxon>
    </lineage>
</organism>
<dbReference type="EMBL" id="JBGBPQ010000015">
    <property type="protein sequence ID" value="KAL1510231.1"/>
    <property type="molecule type" value="Genomic_DNA"/>
</dbReference>
<dbReference type="Proteomes" id="UP001515480">
    <property type="component" value="Unassembled WGS sequence"/>
</dbReference>
<evidence type="ECO:0000313" key="2">
    <source>
        <dbReference type="Proteomes" id="UP001515480"/>
    </source>
</evidence>
<proteinExistence type="predicted"/>
<evidence type="ECO:0000313" key="1">
    <source>
        <dbReference type="EMBL" id="KAL1510231.1"/>
    </source>
</evidence>
<reference evidence="1 2" key="1">
    <citation type="journal article" date="2024" name="Science">
        <title>Giant polyketide synthase enzymes in the biosynthesis of giant marine polyether toxins.</title>
        <authorList>
            <person name="Fallon T.R."/>
            <person name="Shende V.V."/>
            <person name="Wierzbicki I.H."/>
            <person name="Pendleton A.L."/>
            <person name="Watervoot N.F."/>
            <person name="Auber R.P."/>
            <person name="Gonzalez D.J."/>
            <person name="Wisecaver J.H."/>
            <person name="Moore B.S."/>
        </authorList>
    </citation>
    <scope>NUCLEOTIDE SEQUENCE [LARGE SCALE GENOMIC DNA]</scope>
    <source>
        <strain evidence="1 2">12B1</strain>
    </source>
</reference>
<protein>
    <recommendedName>
        <fullName evidence="3">Cyclin N-terminal domain-containing protein</fullName>
    </recommendedName>
</protein>
<gene>
    <name evidence="1" type="ORF">AB1Y20_006557</name>
</gene>
<sequence length="264" mass="30334">MCSLPRISSTPTLEACSHLGHQDGHDHTIQARGSPLCKSNSTQALSCLIEPDDERRDLLISFVHILCRYPRAPQAEDYSIRMQLDAFSEAHSPLNSWSRDLQPETAFHLVASLVHGLELDADCIVHALLLLERLGRDVLRVLLAEELWRNTVIMAFVIATKMTFDEATWLEDVRDVMLYYGYKVGRLRQQELLFLQLIDYDAYMSRRYFIMYKLSMKSMGRSTGAQRLLQKYDFMRGFRSESNSGCLANLEKCVSIISQDDRTM</sequence>
<accession>A0AB34J0Z5</accession>
<dbReference type="Gene3D" id="1.10.472.10">
    <property type="entry name" value="Cyclin-like"/>
    <property type="match status" value="1"/>
</dbReference>
<dbReference type="AlphaFoldDB" id="A0AB34J0Z5"/>
<keyword evidence="2" id="KW-1185">Reference proteome</keyword>
<comment type="caution">
    <text evidence="1">The sequence shown here is derived from an EMBL/GenBank/DDBJ whole genome shotgun (WGS) entry which is preliminary data.</text>
</comment>
<evidence type="ECO:0008006" key="3">
    <source>
        <dbReference type="Google" id="ProtNLM"/>
    </source>
</evidence>